<dbReference type="InterPro" id="IPR013424">
    <property type="entry name" value="Ice-binding_C"/>
</dbReference>
<dbReference type="NCBIfam" id="TIGR02595">
    <property type="entry name" value="PEP_CTERM"/>
    <property type="match status" value="1"/>
</dbReference>
<dbReference type="Proteomes" id="UP000561045">
    <property type="component" value="Unassembled WGS sequence"/>
</dbReference>
<evidence type="ECO:0000259" key="2">
    <source>
        <dbReference type="Pfam" id="PF07589"/>
    </source>
</evidence>
<dbReference type="Pfam" id="PF13385">
    <property type="entry name" value="Laminin_G_3"/>
    <property type="match status" value="1"/>
</dbReference>
<feature type="domain" description="Ice-binding protein C-terminal" evidence="2">
    <location>
        <begin position="210"/>
        <end position="233"/>
    </location>
</feature>
<dbReference type="EMBL" id="JACIET010000001">
    <property type="protein sequence ID" value="MBB4010926.1"/>
    <property type="molecule type" value="Genomic_DNA"/>
</dbReference>
<accession>A0A840BJ36</accession>
<feature type="chain" id="PRO_5032923486" description="Ice-binding protein C-terminal domain-containing protein" evidence="1">
    <location>
        <begin position="24"/>
        <end position="237"/>
    </location>
</feature>
<feature type="signal peptide" evidence="1">
    <location>
        <begin position="1"/>
        <end position="23"/>
    </location>
</feature>
<dbReference type="AlphaFoldDB" id="A0A840BJ36"/>
<keyword evidence="4" id="KW-1185">Reference proteome</keyword>
<dbReference type="SUPFAM" id="SSF49899">
    <property type="entry name" value="Concanavalin A-like lectins/glucanases"/>
    <property type="match status" value="1"/>
</dbReference>
<name>A0A840BJ36_9RHOO</name>
<sequence length="237" mass="25003">MHHHLRLLVCATLVSLAAPIASADPTHLYQLDGSLADAFGGPSLVAHGGVLGATSYSFEANQGLSLDGALPAGNYTLDLSFSFGATSSWRKVLDFKGLTSDAGLYNFNSALQICDCSTQINGPANDFIADKTLRVTLTRDATTQVVNGYVNGALRATYTDSSNIFVFSTPNRTVNFFIDDFATGQGEASRGKVDYIAVYDHALTGAEVAAVPEPGTTAMMLAGLGVLALARRRTQRT</sequence>
<reference evidence="3 4" key="1">
    <citation type="submission" date="2020-08" db="EMBL/GenBank/DDBJ databases">
        <title>Genomic Encyclopedia of Type Strains, Phase IV (KMG-IV): sequencing the most valuable type-strain genomes for metagenomic binning, comparative biology and taxonomic classification.</title>
        <authorList>
            <person name="Goeker M."/>
        </authorList>
    </citation>
    <scope>NUCLEOTIDE SEQUENCE [LARGE SCALE GENOMIC DNA]</scope>
    <source>
        <strain evidence="3 4">DSM 106739</strain>
    </source>
</reference>
<dbReference type="InterPro" id="IPR013320">
    <property type="entry name" value="ConA-like_dom_sf"/>
</dbReference>
<dbReference type="RefSeq" id="WP_183631011.1">
    <property type="nucleotide sequence ID" value="NZ_BAABLE010000011.1"/>
</dbReference>
<evidence type="ECO:0000313" key="3">
    <source>
        <dbReference type="EMBL" id="MBB4010926.1"/>
    </source>
</evidence>
<comment type="caution">
    <text evidence="3">The sequence shown here is derived from an EMBL/GenBank/DDBJ whole genome shotgun (WGS) entry which is preliminary data.</text>
</comment>
<gene>
    <name evidence="3" type="ORF">GGR36_000234</name>
</gene>
<evidence type="ECO:0000313" key="4">
    <source>
        <dbReference type="Proteomes" id="UP000561045"/>
    </source>
</evidence>
<proteinExistence type="predicted"/>
<dbReference type="Pfam" id="PF07589">
    <property type="entry name" value="PEP-CTERM"/>
    <property type="match status" value="1"/>
</dbReference>
<evidence type="ECO:0000256" key="1">
    <source>
        <dbReference type="SAM" id="SignalP"/>
    </source>
</evidence>
<organism evidence="3 4">
    <name type="scientific">Niveibacterium umoris</name>
    <dbReference type="NCBI Taxonomy" id="1193620"/>
    <lineage>
        <taxon>Bacteria</taxon>
        <taxon>Pseudomonadati</taxon>
        <taxon>Pseudomonadota</taxon>
        <taxon>Betaproteobacteria</taxon>
        <taxon>Rhodocyclales</taxon>
        <taxon>Rhodocyclaceae</taxon>
        <taxon>Niveibacterium</taxon>
    </lineage>
</organism>
<dbReference type="Gene3D" id="2.60.120.200">
    <property type="match status" value="1"/>
</dbReference>
<protein>
    <recommendedName>
        <fullName evidence="2">Ice-binding protein C-terminal domain-containing protein</fullName>
    </recommendedName>
</protein>
<keyword evidence="1" id="KW-0732">Signal</keyword>